<comment type="caution">
    <text evidence="1">The sequence shown here is derived from an EMBL/GenBank/DDBJ whole genome shotgun (WGS) entry which is preliminary data.</text>
</comment>
<protein>
    <submittedName>
        <fullName evidence="1">Uncharacterized protein</fullName>
    </submittedName>
</protein>
<organism evidence="1 2">
    <name type="scientific">Monosporascus ibericus</name>
    <dbReference type="NCBI Taxonomy" id="155417"/>
    <lineage>
        <taxon>Eukaryota</taxon>
        <taxon>Fungi</taxon>
        <taxon>Dikarya</taxon>
        <taxon>Ascomycota</taxon>
        <taxon>Pezizomycotina</taxon>
        <taxon>Sordariomycetes</taxon>
        <taxon>Xylariomycetidae</taxon>
        <taxon>Xylariales</taxon>
        <taxon>Xylariales incertae sedis</taxon>
        <taxon>Monosporascus</taxon>
    </lineage>
</organism>
<sequence length="197" mass="21864">MSDMILGSPGTDVVDVGSDLDNSEVTNAFLNTADITDTGIVTEYALRRVYDAYAQTGRRMFTERRVLLGYPKARKTRGEQREGDFDEVFHENLRTTGFRRPLKNACNGSDPCDAVGRLLAGHGFRGLLAMLWWWCLSTGPVTYASTDQTREEGIAEALKITTAKAFSEGLILEAWLLAPMPVIRMAGQLLVRSRGVW</sequence>
<evidence type="ECO:0000313" key="1">
    <source>
        <dbReference type="EMBL" id="RYO90840.1"/>
    </source>
</evidence>
<accession>A0A4Q4SXP2</accession>
<dbReference type="Proteomes" id="UP000293360">
    <property type="component" value="Unassembled WGS sequence"/>
</dbReference>
<evidence type="ECO:0000313" key="2">
    <source>
        <dbReference type="Proteomes" id="UP000293360"/>
    </source>
</evidence>
<dbReference type="AlphaFoldDB" id="A0A4Q4SXP2"/>
<keyword evidence="2" id="KW-1185">Reference proteome</keyword>
<dbReference type="EMBL" id="QJNU01000646">
    <property type="protein sequence ID" value="RYO90840.1"/>
    <property type="molecule type" value="Genomic_DNA"/>
</dbReference>
<reference evidence="1 2" key="1">
    <citation type="submission" date="2018-06" db="EMBL/GenBank/DDBJ databases">
        <title>Complete Genomes of Monosporascus.</title>
        <authorList>
            <person name="Robinson A.J."/>
            <person name="Natvig D.O."/>
        </authorList>
    </citation>
    <scope>NUCLEOTIDE SEQUENCE [LARGE SCALE GENOMIC DNA]</scope>
    <source>
        <strain evidence="1 2">CBS 110550</strain>
    </source>
</reference>
<dbReference type="OrthoDB" id="4757901at2759"/>
<name>A0A4Q4SXP2_9PEZI</name>
<gene>
    <name evidence="1" type="ORF">DL764_008378</name>
</gene>
<proteinExistence type="predicted"/>